<reference evidence="2 3" key="1">
    <citation type="submission" date="2019-02" db="EMBL/GenBank/DDBJ databases">
        <title>Deep-cultivation of Planctomycetes and their phenomic and genomic characterization uncovers novel biology.</title>
        <authorList>
            <person name="Wiegand S."/>
            <person name="Jogler M."/>
            <person name="Boedeker C."/>
            <person name="Pinto D."/>
            <person name="Vollmers J."/>
            <person name="Rivas-Marin E."/>
            <person name="Kohn T."/>
            <person name="Peeters S.H."/>
            <person name="Heuer A."/>
            <person name="Rast P."/>
            <person name="Oberbeckmann S."/>
            <person name="Bunk B."/>
            <person name="Jeske O."/>
            <person name="Meyerdierks A."/>
            <person name="Storesund J.E."/>
            <person name="Kallscheuer N."/>
            <person name="Luecker S."/>
            <person name="Lage O.M."/>
            <person name="Pohl T."/>
            <person name="Merkel B.J."/>
            <person name="Hornburger P."/>
            <person name="Mueller R.-W."/>
            <person name="Bruemmer F."/>
            <person name="Labrenz M."/>
            <person name="Spormann A.M."/>
            <person name="Op Den Camp H."/>
            <person name="Overmann J."/>
            <person name="Amann R."/>
            <person name="Jetten M.S.M."/>
            <person name="Mascher T."/>
            <person name="Medema M.H."/>
            <person name="Devos D.P."/>
            <person name="Kaster A.-K."/>
            <person name="Ovreas L."/>
            <person name="Rohde M."/>
            <person name="Galperin M.Y."/>
            <person name="Jogler C."/>
        </authorList>
    </citation>
    <scope>NUCLEOTIDE SEQUENCE [LARGE SCALE GENOMIC DNA]</scope>
    <source>
        <strain evidence="2 3">Enr8</strain>
    </source>
</reference>
<evidence type="ECO:0000313" key="3">
    <source>
        <dbReference type="Proteomes" id="UP000318878"/>
    </source>
</evidence>
<accession>A0A5C5V7V3</accession>
<evidence type="ECO:0008006" key="4">
    <source>
        <dbReference type="Google" id="ProtNLM"/>
    </source>
</evidence>
<feature type="chain" id="PRO_5022766580" description="PEP-CTERM protein-sorting domain-containing protein" evidence="1">
    <location>
        <begin position="27"/>
        <end position="266"/>
    </location>
</feature>
<keyword evidence="1" id="KW-0732">Signal</keyword>
<dbReference type="InterPro" id="IPR013424">
    <property type="entry name" value="Ice-binding_C"/>
</dbReference>
<comment type="caution">
    <text evidence="2">The sequence shown here is derived from an EMBL/GenBank/DDBJ whole genome shotgun (WGS) entry which is preliminary data.</text>
</comment>
<protein>
    <recommendedName>
        <fullName evidence="4">PEP-CTERM protein-sorting domain-containing protein</fullName>
    </recommendedName>
</protein>
<sequence precursor="true">MMIRNVCWLPFASAVLCFLAAAPVSAAPMSLIDPGLSGSTQYDEWTNTGLIGASNPGFPGFPGSGAWPSPIGSDAVGSGDATLNKTANGSGGGPFPSGSSMYFGGFSSAINNDGGTLQVADATPVANLQTVSFQVQIGEAWTYDFFDDILPTLSYNGGSQDLAATTSLLLEQYDNGTVTMPSGEETVYINTYLLTWDLSSIIGTISDFAIDFTGVQHATLFTLRLDQSDQPVATPEPGSLALLLGGIPAAIWCLRRRRNANAELAA</sequence>
<dbReference type="Proteomes" id="UP000318878">
    <property type="component" value="Unassembled WGS sequence"/>
</dbReference>
<evidence type="ECO:0000313" key="2">
    <source>
        <dbReference type="EMBL" id="TWT34644.1"/>
    </source>
</evidence>
<feature type="signal peptide" evidence="1">
    <location>
        <begin position="1"/>
        <end position="26"/>
    </location>
</feature>
<dbReference type="AlphaFoldDB" id="A0A5C5V7V3"/>
<name>A0A5C5V7V3_9BACT</name>
<gene>
    <name evidence="2" type="ORF">Enr8_20570</name>
</gene>
<keyword evidence="3" id="KW-1185">Reference proteome</keyword>
<dbReference type="NCBIfam" id="TIGR02595">
    <property type="entry name" value="PEP_CTERM"/>
    <property type="match status" value="1"/>
</dbReference>
<dbReference type="EMBL" id="SJPF01000002">
    <property type="protein sequence ID" value="TWT34644.1"/>
    <property type="molecule type" value="Genomic_DNA"/>
</dbReference>
<proteinExistence type="predicted"/>
<organism evidence="2 3">
    <name type="scientific">Blastopirellula retiformator</name>
    <dbReference type="NCBI Taxonomy" id="2527970"/>
    <lineage>
        <taxon>Bacteria</taxon>
        <taxon>Pseudomonadati</taxon>
        <taxon>Planctomycetota</taxon>
        <taxon>Planctomycetia</taxon>
        <taxon>Pirellulales</taxon>
        <taxon>Pirellulaceae</taxon>
        <taxon>Blastopirellula</taxon>
    </lineage>
</organism>
<evidence type="ECO:0000256" key="1">
    <source>
        <dbReference type="SAM" id="SignalP"/>
    </source>
</evidence>